<dbReference type="AlphaFoldDB" id="A0A0G1V0B1"/>
<accession>A0A0G1V0B1</accession>
<dbReference type="EMBL" id="LCNU01000025">
    <property type="protein sequence ID" value="KKU63400.1"/>
    <property type="molecule type" value="Genomic_DNA"/>
</dbReference>
<sequence>MDNMPLCTLEIPTAVWSGLSAARKREVGELGGRVLDTTREKLQVPDPEDREIRIVTASGPHSQISVSFTSGPNEYPDFPGREAFFPSPEQMRAVGMAAQSLGRYSVISVERTLVELWKDTTFLLVERNNYAVPQKPEELDNVAGLTKFIYQPRLALVVSPAMIEQAGAQNLETEGSLERNPYAGQGMEVASIIAETLKLPKRNIAVSVVTAAEADTDFSVEFDCQPQKGNKLPPEIRGYMAGLVEQYLNSNPSTRKGSAEVWIRQGIPQTEIITSS</sequence>
<evidence type="ECO:0000313" key="2">
    <source>
        <dbReference type="Proteomes" id="UP000034502"/>
    </source>
</evidence>
<dbReference type="Proteomes" id="UP000034502">
    <property type="component" value="Unassembled WGS sequence"/>
</dbReference>
<proteinExistence type="predicted"/>
<reference evidence="1 2" key="1">
    <citation type="journal article" date="2015" name="Nature">
        <title>rRNA introns, odd ribosomes, and small enigmatic genomes across a large radiation of phyla.</title>
        <authorList>
            <person name="Brown C.T."/>
            <person name="Hug L.A."/>
            <person name="Thomas B.C."/>
            <person name="Sharon I."/>
            <person name="Castelle C.J."/>
            <person name="Singh A."/>
            <person name="Wilkins M.J."/>
            <person name="Williams K.H."/>
            <person name="Banfield J.F."/>
        </authorList>
    </citation>
    <scope>NUCLEOTIDE SEQUENCE [LARGE SCALE GENOMIC DNA]</scope>
</reference>
<organism evidence="1 2">
    <name type="scientific">Candidatus Amesbacteria bacterium GW2011_GWC1_47_15</name>
    <dbReference type="NCBI Taxonomy" id="1618364"/>
    <lineage>
        <taxon>Bacteria</taxon>
        <taxon>Candidatus Amesiibacteriota</taxon>
    </lineage>
</organism>
<evidence type="ECO:0000313" key="1">
    <source>
        <dbReference type="EMBL" id="KKU63400.1"/>
    </source>
</evidence>
<comment type="caution">
    <text evidence="1">The sequence shown here is derived from an EMBL/GenBank/DDBJ whole genome shotgun (WGS) entry which is preliminary data.</text>
</comment>
<protein>
    <submittedName>
        <fullName evidence="1">Uncharacterized protein</fullName>
    </submittedName>
</protein>
<name>A0A0G1V0B1_9BACT</name>
<gene>
    <name evidence="1" type="ORF">UX86_C0025G0003</name>
</gene>